<dbReference type="PANTHER" id="PTHR13011">
    <property type="entry name" value="TFIIF-ALPHA"/>
    <property type="match status" value="1"/>
</dbReference>
<evidence type="ECO:0000256" key="6">
    <source>
        <dbReference type="ARBA" id="ARBA00023242"/>
    </source>
</evidence>
<comment type="function">
    <text evidence="7 8">TFIIF is a general transcription initiation factor that binds to RNA polymerase II and helps to recruit it to the initiation complex in collaboration with TFIIB. It promotes transcription elongation.</text>
</comment>
<reference evidence="10 11" key="1">
    <citation type="submission" date="2023-04" db="EMBL/GenBank/DDBJ databases">
        <title>Genome of Basidiobolus ranarum AG-B5.</title>
        <authorList>
            <person name="Stajich J.E."/>
            <person name="Carter-House D."/>
            <person name="Gryganskyi A."/>
        </authorList>
    </citation>
    <scope>NUCLEOTIDE SEQUENCE [LARGE SCALE GENOMIC DNA]</scope>
    <source>
        <strain evidence="10 11">AG-B5</strain>
    </source>
</reference>
<feature type="compositionally biased region" description="Acidic residues" evidence="9">
    <location>
        <begin position="339"/>
        <end position="360"/>
    </location>
</feature>
<comment type="similarity">
    <text evidence="2 8">Belongs to the TFIIF alpha subunit family.</text>
</comment>
<dbReference type="InterPro" id="IPR011039">
    <property type="entry name" value="TFIIF_interaction"/>
</dbReference>
<keyword evidence="5 8" id="KW-0804">Transcription</keyword>
<dbReference type="EMBL" id="JASJQH010007329">
    <property type="protein sequence ID" value="KAK9710668.1"/>
    <property type="molecule type" value="Genomic_DNA"/>
</dbReference>
<proteinExistence type="inferred from homology"/>
<feature type="compositionally biased region" description="Basic and acidic residues" evidence="9">
    <location>
        <begin position="361"/>
        <end position="376"/>
    </location>
</feature>
<evidence type="ECO:0000256" key="8">
    <source>
        <dbReference type="RuleBase" id="RU366044"/>
    </source>
</evidence>
<protein>
    <recommendedName>
        <fullName evidence="8">Transcription initiation factor IIF subunit alpha</fullName>
    </recommendedName>
</protein>
<evidence type="ECO:0000313" key="11">
    <source>
        <dbReference type="Proteomes" id="UP001479436"/>
    </source>
</evidence>
<feature type="compositionally biased region" description="Basic and acidic residues" evidence="9">
    <location>
        <begin position="293"/>
        <end position="305"/>
    </location>
</feature>
<evidence type="ECO:0000256" key="4">
    <source>
        <dbReference type="ARBA" id="ARBA00023125"/>
    </source>
</evidence>
<dbReference type="Gene3D" id="1.10.10.10">
    <property type="entry name" value="Winged helix-like DNA-binding domain superfamily/Winged helix DNA-binding domain"/>
    <property type="match status" value="1"/>
</dbReference>
<evidence type="ECO:0000256" key="2">
    <source>
        <dbReference type="ARBA" id="ARBA00005249"/>
    </source>
</evidence>
<feature type="compositionally biased region" description="Polar residues" evidence="9">
    <location>
        <begin position="377"/>
        <end position="389"/>
    </location>
</feature>
<comment type="subcellular location">
    <subcellularLocation>
        <location evidence="1 8">Nucleus</location>
    </subcellularLocation>
</comment>
<dbReference type="PANTHER" id="PTHR13011:SF0">
    <property type="entry name" value="GENERAL TRANSCRIPTION FACTOR IIF SUBUNIT 1"/>
    <property type="match status" value="1"/>
</dbReference>
<feature type="compositionally biased region" description="Acidic residues" evidence="9">
    <location>
        <begin position="266"/>
        <end position="292"/>
    </location>
</feature>
<dbReference type="Proteomes" id="UP001479436">
    <property type="component" value="Unassembled WGS sequence"/>
</dbReference>
<feature type="compositionally biased region" description="Low complexity" evidence="9">
    <location>
        <begin position="400"/>
        <end position="415"/>
    </location>
</feature>
<sequence length="510" mass="58010">MRRVNNTQGNSAINAQPGTYTDYRLVSGTRETLHNVLKFQNSKPIDPSKFTPPVRLHRKETNSEVPEVLQEITPGETVTEPTTTGQASGADPTIIAPYGGASRNKQMLFKKRTKQVFPTDEGSRKLKEQEAKPWVLEDYDGGNYWSGSLEGGQQSNYFLFVFSEDGFKVVPAHRWYRFQQKLSYATLTIEEAEEQLIKAQKKDSDRWMMRKRLLSKLEGDGTGEGEEQYLPRKLKVVDHEDLHFSDDDSSAQKKRRNDVSKHGDIEEVDFDEEFADDEEAPPELEGDQDEIKEEQSRRKPERIVASDDEEEEEEEDELTTTGKEMKKALLTLEKNTAYDSDDEENPYLSQEDEEEEEQEEDKEKEKEIEEEKKKQEAANQPAPTKSSIFTPKPSRPVFKSSSAVRSSSPPRSVNSLDKKRKPESPVNDFAKKPRVLSPSATKPVTPIPAADSNLITEEEIVNLIRNNSLTTKDLITKIKKKLKADPRNKQLISAIVKKVATTKDGFLELK</sequence>
<dbReference type="InterPro" id="IPR008851">
    <property type="entry name" value="TFIIF-alpha"/>
</dbReference>
<keyword evidence="6 8" id="KW-0539">Nucleus</keyword>
<organism evidence="10 11">
    <name type="scientific">Basidiobolus ranarum</name>
    <dbReference type="NCBI Taxonomy" id="34480"/>
    <lineage>
        <taxon>Eukaryota</taxon>
        <taxon>Fungi</taxon>
        <taxon>Fungi incertae sedis</taxon>
        <taxon>Zoopagomycota</taxon>
        <taxon>Entomophthoromycotina</taxon>
        <taxon>Basidiobolomycetes</taxon>
        <taxon>Basidiobolales</taxon>
        <taxon>Basidiobolaceae</taxon>
        <taxon>Basidiobolus</taxon>
    </lineage>
</organism>
<evidence type="ECO:0000256" key="1">
    <source>
        <dbReference type="ARBA" id="ARBA00004123"/>
    </source>
</evidence>
<gene>
    <name evidence="10" type="primary">TFG1_2</name>
    <name evidence="10" type="ORF">K7432_008302</name>
</gene>
<evidence type="ECO:0000256" key="9">
    <source>
        <dbReference type="SAM" id="MobiDB-lite"/>
    </source>
</evidence>
<dbReference type="SUPFAM" id="SSF50916">
    <property type="entry name" value="Rap30/74 interaction domains"/>
    <property type="match status" value="1"/>
</dbReference>
<keyword evidence="11" id="KW-1185">Reference proteome</keyword>
<evidence type="ECO:0000313" key="10">
    <source>
        <dbReference type="EMBL" id="KAK9710668.1"/>
    </source>
</evidence>
<dbReference type="Pfam" id="PF05793">
    <property type="entry name" value="TFIIF_alpha"/>
    <property type="match status" value="1"/>
</dbReference>
<comment type="caution">
    <text evidence="10">The sequence shown here is derived from an EMBL/GenBank/DDBJ whole genome shotgun (WGS) entry which is preliminary data.</text>
</comment>
<accession>A0ABR2VYU3</accession>
<feature type="region of interest" description="Disordered" evidence="9">
    <location>
        <begin position="242"/>
        <end position="448"/>
    </location>
</feature>
<feature type="compositionally biased region" description="Acidic residues" evidence="9">
    <location>
        <begin position="306"/>
        <end position="318"/>
    </location>
</feature>
<evidence type="ECO:0000256" key="3">
    <source>
        <dbReference type="ARBA" id="ARBA00023015"/>
    </source>
</evidence>
<evidence type="ECO:0000256" key="5">
    <source>
        <dbReference type="ARBA" id="ARBA00023163"/>
    </source>
</evidence>
<name>A0ABR2VYU3_9FUNG</name>
<keyword evidence="3 8" id="KW-0805">Transcription regulation</keyword>
<evidence type="ECO:0000256" key="7">
    <source>
        <dbReference type="ARBA" id="ARBA00025232"/>
    </source>
</evidence>
<dbReference type="InterPro" id="IPR036388">
    <property type="entry name" value="WH-like_DNA-bd_sf"/>
</dbReference>
<keyword evidence="4 8" id="KW-0238">DNA-binding</keyword>